<accession>A0AAN6S1K8</accession>
<keyword evidence="5" id="KW-1185">Reference proteome</keyword>
<dbReference type="Proteomes" id="UP001303473">
    <property type="component" value="Unassembled WGS sequence"/>
</dbReference>
<feature type="compositionally biased region" description="Acidic residues" evidence="3">
    <location>
        <begin position="253"/>
        <end position="262"/>
    </location>
</feature>
<dbReference type="CDD" id="cd06661">
    <property type="entry name" value="GGCT_like"/>
    <property type="match status" value="1"/>
</dbReference>
<gene>
    <name evidence="4" type="ORF">QBC46DRAFT_393523</name>
</gene>
<feature type="region of interest" description="Disordered" evidence="3">
    <location>
        <begin position="227"/>
        <end position="262"/>
    </location>
</feature>
<dbReference type="InterPro" id="IPR006840">
    <property type="entry name" value="ChaC"/>
</dbReference>
<proteinExistence type="predicted"/>
<evidence type="ECO:0000313" key="5">
    <source>
        <dbReference type="Proteomes" id="UP001303473"/>
    </source>
</evidence>
<dbReference type="EMBL" id="MU853863">
    <property type="protein sequence ID" value="KAK3937115.1"/>
    <property type="molecule type" value="Genomic_DNA"/>
</dbReference>
<organism evidence="4 5">
    <name type="scientific">Diplogelasinospora grovesii</name>
    <dbReference type="NCBI Taxonomy" id="303347"/>
    <lineage>
        <taxon>Eukaryota</taxon>
        <taxon>Fungi</taxon>
        <taxon>Dikarya</taxon>
        <taxon>Ascomycota</taxon>
        <taxon>Pezizomycotina</taxon>
        <taxon>Sordariomycetes</taxon>
        <taxon>Sordariomycetidae</taxon>
        <taxon>Sordariales</taxon>
        <taxon>Diplogelasinosporaceae</taxon>
        <taxon>Diplogelasinospora</taxon>
    </lineage>
</organism>
<sequence length="262" mass="29765">MPTSFGCLATGAFFFPARTHSLLLYVGTDKSDRSLIWKPPPHFDRRIPGWVTGYVRRFWQASQDHRGTPEAPGRVVTLIERAYWETLADHHDSSPDGKVWGVAYRILADKVAEVKEHLDIREINGYTIHFTPFHPAPASTTTALPIHPIKALVYIGTPENDQFIHNPADRDPQRLAAHIYHSIGPSGLNRDYLWNLETALNELSPESGDEHVTDLSNRCRMIAAAEADEENMAKEQEEEHRQHGHFRRVSSVDEQEETEKTS</sequence>
<dbReference type="PANTHER" id="PTHR12192">
    <property type="entry name" value="CATION TRANSPORT PROTEIN CHAC-RELATED"/>
    <property type="match status" value="1"/>
</dbReference>
<comment type="caution">
    <text evidence="4">The sequence shown here is derived from an EMBL/GenBank/DDBJ whole genome shotgun (WGS) entry which is preliminary data.</text>
</comment>
<dbReference type="GO" id="GO:0061928">
    <property type="term" value="F:glutathione specific gamma-glutamylcyclotransferase activity"/>
    <property type="evidence" value="ECO:0007669"/>
    <property type="project" value="UniProtKB-EC"/>
</dbReference>
<evidence type="ECO:0000256" key="3">
    <source>
        <dbReference type="SAM" id="MobiDB-lite"/>
    </source>
</evidence>
<dbReference type="EC" id="4.3.2.7" evidence="1"/>
<dbReference type="InterPro" id="IPR013024">
    <property type="entry name" value="GGCT-like"/>
</dbReference>
<reference evidence="5" key="1">
    <citation type="journal article" date="2023" name="Mol. Phylogenet. Evol.">
        <title>Genome-scale phylogeny and comparative genomics of the fungal order Sordariales.</title>
        <authorList>
            <person name="Hensen N."/>
            <person name="Bonometti L."/>
            <person name="Westerberg I."/>
            <person name="Brannstrom I.O."/>
            <person name="Guillou S."/>
            <person name="Cros-Aarteil S."/>
            <person name="Calhoun S."/>
            <person name="Haridas S."/>
            <person name="Kuo A."/>
            <person name="Mondo S."/>
            <person name="Pangilinan J."/>
            <person name="Riley R."/>
            <person name="LaButti K."/>
            <person name="Andreopoulos B."/>
            <person name="Lipzen A."/>
            <person name="Chen C."/>
            <person name="Yan M."/>
            <person name="Daum C."/>
            <person name="Ng V."/>
            <person name="Clum A."/>
            <person name="Steindorff A."/>
            <person name="Ohm R.A."/>
            <person name="Martin F."/>
            <person name="Silar P."/>
            <person name="Natvig D.O."/>
            <person name="Lalanne C."/>
            <person name="Gautier V."/>
            <person name="Ament-Velasquez S.L."/>
            <person name="Kruys A."/>
            <person name="Hutchinson M.I."/>
            <person name="Powell A.J."/>
            <person name="Barry K."/>
            <person name="Miller A.N."/>
            <person name="Grigoriev I.V."/>
            <person name="Debuchy R."/>
            <person name="Gladieux P."/>
            <person name="Hiltunen Thoren M."/>
            <person name="Johannesson H."/>
        </authorList>
    </citation>
    <scope>NUCLEOTIDE SEQUENCE [LARGE SCALE GENOMIC DNA]</scope>
    <source>
        <strain evidence="5">CBS 340.73</strain>
    </source>
</reference>
<dbReference type="Gene3D" id="3.10.490.10">
    <property type="entry name" value="Gamma-glutamyl cyclotransferase-like"/>
    <property type="match status" value="1"/>
</dbReference>
<evidence type="ECO:0000256" key="1">
    <source>
        <dbReference type="ARBA" id="ARBA00012344"/>
    </source>
</evidence>
<protein>
    <recommendedName>
        <fullName evidence="1">glutathione-specific gamma-glutamylcyclotransferase</fullName>
        <ecNumber evidence="1">4.3.2.7</ecNumber>
    </recommendedName>
</protein>
<dbReference type="PANTHER" id="PTHR12192:SF2">
    <property type="entry name" value="GLUTATHIONE-SPECIFIC GAMMA-GLUTAMYLCYCLOTRANSFERASE 2"/>
    <property type="match status" value="1"/>
</dbReference>
<name>A0AAN6S1K8_9PEZI</name>
<dbReference type="Pfam" id="PF04752">
    <property type="entry name" value="ChaC"/>
    <property type="match status" value="1"/>
</dbReference>
<dbReference type="AlphaFoldDB" id="A0AAN6S1K8"/>
<dbReference type="GO" id="GO:0005737">
    <property type="term" value="C:cytoplasm"/>
    <property type="evidence" value="ECO:0007669"/>
    <property type="project" value="TreeGrafter"/>
</dbReference>
<evidence type="ECO:0000313" key="4">
    <source>
        <dbReference type="EMBL" id="KAK3937115.1"/>
    </source>
</evidence>
<dbReference type="GO" id="GO:0006751">
    <property type="term" value="P:glutathione catabolic process"/>
    <property type="evidence" value="ECO:0007669"/>
    <property type="project" value="InterPro"/>
</dbReference>
<feature type="compositionally biased region" description="Basic and acidic residues" evidence="3">
    <location>
        <begin position="231"/>
        <end position="241"/>
    </location>
</feature>
<keyword evidence="2" id="KW-0456">Lyase</keyword>
<evidence type="ECO:0000256" key="2">
    <source>
        <dbReference type="ARBA" id="ARBA00023239"/>
    </source>
</evidence>